<evidence type="ECO:0000313" key="4">
    <source>
        <dbReference type="EMBL" id="QEW35753.1"/>
    </source>
</evidence>
<evidence type="ECO:0000313" key="5">
    <source>
        <dbReference type="Proteomes" id="UP000326091"/>
    </source>
</evidence>
<proteinExistence type="inferred from homology"/>
<keyword evidence="2" id="KW-0680">Restriction system</keyword>
<dbReference type="SUPFAM" id="SSF116734">
    <property type="entry name" value="DNA methylase specificity domain"/>
    <property type="match status" value="2"/>
</dbReference>
<evidence type="ECO:0000256" key="3">
    <source>
        <dbReference type="ARBA" id="ARBA00023125"/>
    </source>
</evidence>
<dbReference type="CDD" id="cd17288">
    <property type="entry name" value="RMtype1_S_LlaAI06ORF1089P_TRD1-CR1_like"/>
    <property type="match status" value="1"/>
</dbReference>
<keyword evidence="3" id="KW-0238">DNA-binding</keyword>
<evidence type="ECO:0000256" key="2">
    <source>
        <dbReference type="ARBA" id="ARBA00022747"/>
    </source>
</evidence>
<reference evidence="4 5" key="1">
    <citation type="submission" date="2019-09" db="EMBL/GenBank/DDBJ databases">
        <title>Commensal-derived Metabolites Govern Vibrio cholerae Pathogenesis in Host.</title>
        <authorList>
            <person name="Yoon S.S."/>
            <person name="Yoon M.Y."/>
        </authorList>
    </citation>
    <scope>NUCLEOTIDE SEQUENCE [LARGE SCALE GENOMIC DNA]</scope>
    <source>
        <strain evidence="4 5">VIC01</strain>
    </source>
</reference>
<sequence>MMDTKALRQKILDLAIHGKLVPQDPNDEPASVLLERIKAEKERLIKEGKIKRSKKSAKSSDTPHYENVPFELPNSWVWCRLEDIAYVASGSTPDKTCFVENGVPYIKMYNLRNQKIDFAYHPQYITEEVHNGKLQRSRTEVGDLIMNIVGPPLGKLAIIPTTLPQANFNQAAVLIRPYKFKEVLVSYLKVYLEEMSEINSIATRGSAGQVNISLTQSQNMRIPIPPLNEVRRIIEEVSKYDILIDSLKQNITDIQNLIAYTKSKILDLAIHGKLVPQDPNDEPAIELLKRINPDFTPCDNGHYTQLPEGWAICKMKQITSITNGKSQKNVETLNGIYPIYGSGGVIGRANQYLCIAGSTIIGRKGTINNPIFVEEHFWNVDTAFGLKANDAILDKYLYYFCLSFDFSKLDKSTAMPSLTKTSIGNVLIPIPPYKEQERIVAKIDMVLDTMNEILRAV</sequence>
<organism evidence="4 5">
    <name type="scientific">Phocaeicola vulgatus</name>
    <name type="common">Bacteroides vulgatus</name>
    <dbReference type="NCBI Taxonomy" id="821"/>
    <lineage>
        <taxon>Bacteria</taxon>
        <taxon>Pseudomonadati</taxon>
        <taxon>Bacteroidota</taxon>
        <taxon>Bacteroidia</taxon>
        <taxon>Bacteroidales</taxon>
        <taxon>Bacteroidaceae</taxon>
        <taxon>Phocaeicola</taxon>
    </lineage>
</organism>
<dbReference type="InterPro" id="IPR044946">
    <property type="entry name" value="Restrct_endonuc_typeI_TRD_sf"/>
</dbReference>
<gene>
    <name evidence="4" type="primary">hsdS_1</name>
    <name evidence="4" type="ORF">VIC01_01251</name>
</gene>
<dbReference type="GO" id="GO:0003677">
    <property type="term" value="F:DNA binding"/>
    <property type="evidence" value="ECO:0007669"/>
    <property type="project" value="UniProtKB-KW"/>
</dbReference>
<dbReference type="InterPro" id="IPR051212">
    <property type="entry name" value="Type-I_RE_S_subunit"/>
</dbReference>
<dbReference type="PANTHER" id="PTHR43140:SF1">
    <property type="entry name" value="TYPE I RESTRICTION ENZYME ECOKI SPECIFICITY SUBUNIT"/>
    <property type="match status" value="1"/>
</dbReference>
<evidence type="ECO:0000256" key="1">
    <source>
        <dbReference type="ARBA" id="ARBA00010923"/>
    </source>
</evidence>
<dbReference type="Gene3D" id="3.90.220.20">
    <property type="entry name" value="DNA methylase specificity domains"/>
    <property type="match status" value="2"/>
</dbReference>
<dbReference type="PANTHER" id="PTHR43140">
    <property type="entry name" value="TYPE-1 RESTRICTION ENZYME ECOKI SPECIFICITY PROTEIN"/>
    <property type="match status" value="1"/>
</dbReference>
<dbReference type="GO" id="GO:0009307">
    <property type="term" value="P:DNA restriction-modification system"/>
    <property type="evidence" value="ECO:0007669"/>
    <property type="project" value="UniProtKB-KW"/>
</dbReference>
<dbReference type="AlphaFoldDB" id="A0A5P3ARP7"/>
<comment type="similarity">
    <text evidence="1">Belongs to the type-I restriction system S methylase family.</text>
</comment>
<name>A0A5P3ARP7_PHOVU</name>
<accession>A0A5P3ARP7</accession>
<dbReference type="Pfam" id="PF01420">
    <property type="entry name" value="Methylase_S"/>
    <property type="match status" value="2"/>
</dbReference>
<dbReference type="Proteomes" id="UP000326091">
    <property type="component" value="Chromosome"/>
</dbReference>
<dbReference type="InterPro" id="IPR000055">
    <property type="entry name" value="Restrct_endonuc_typeI_TRD"/>
</dbReference>
<dbReference type="EMBL" id="CP043529">
    <property type="protein sequence ID" value="QEW35753.1"/>
    <property type="molecule type" value="Genomic_DNA"/>
</dbReference>
<dbReference type="REBASE" id="364556">
    <property type="entry name" value="S2.BvuVIC01ORF1249P"/>
</dbReference>
<protein>
    <submittedName>
        <fullName evidence="4">Type-1 restriction enzyme EcoKI specificity protein</fullName>
    </submittedName>
</protein>